<keyword evidence="3" id="KW-1185">Reference proteome</keyword>
<feature type="compositionally biased region" description="Low complexity" evidence="1">
    <location>
        <begin position="12"/>
        <end position="21"/>
    </location>
</feature>
<comment type="caution">
    <text evidence="2">The sequence shown here is derived from an EMBL/GenBank/DDBJ whole genome shotgun (WGS) entry which is preliminary data.</text>
</comment>
<accession>A0A830B5V3</accession>
<evidence type="ECO:0000313" key="3">
    <source>
        <dbReference type="Proteomes" id="UP000653305"/>
    </source>
</evidence>
<name>A0A830B5V3_9LAMI</name>
<reference evidence="2" key="1">
    <citation type="submission" date="2020-07" db="EMBL/GenBank/DDBJ databases">
        <title>Ethylene signaling mediates host invasion by parasitic plants.</title>
        <authorList>
            <person name="Yoshida S."/>
        </authorList>
    </citation>
    <scope>NUCLEOTIDE SEQUENCE</scope>
    <source>
        <strain evidence="2">Okayama</strain>
    </source>
</reference>
<proteinExistence type="predicted"/>
<evidence type="ECO:0000313" key="2">
    <source>
        <dbReference type="EMBL" id="GFP80378.1"/>
    </source>
</evidence>
<dbReference type="EMBL" id="BMAC01000018">
    <property type="protein sequence ID" value="GFP80378.1"/>
    <property type="molecule type" value="Genomic_DNA"/>
</dbReference>
<dbReference type="Proteomes" id="UP000653305">
    <property type="component" value="Unassembled WGS sequence"/>
</dbReference>
<sequence>MFTDNKSKAAGDKPQAAAAGAWNPTFKLEDFMPPAEKADQAEPSNKQLLSDDSDDKGDKGLDLNLSL</sequence>
<evidence type="ECO:0000256" key="1">
    <source>
        <dbReference type="SAM" id="MobiDB-lite"/>
    </source>
</evidence>
<feature type="compositionally biased region" description="Basic and acidic residues" evidence="1">
    <location>
        <begin position="1"/>
        <end position="11"/>
    </location>
</feature>
<gene>
    <name evidence="2" type="ORF">PHJA_000181200</name>
</gene>
<dbReference type="AlphaFoldDB" id="A0A830B5V3"/>
<protein>
    <submittedName>
        <fullName evidence="2">Uncharacterized protein</fullName>
    </submittedName>
</protein>
<feature type="region of interest" description="Disordered" evidence="1">
    <location>
        <begin position="1"/>
        <end position="67"/>
    </location>
</feature>
<organism evidence="2 3">
    <name type="scientific">Phtheirospermum japonicum</name>
    <dbReference type="NCBI Taxonomy" id="374723"/>
    <lineage>
        <taxon>Eukaryota</taxon>
        <taxon>Viridiplantae</taxon>
        <taxon>Streptophyta</taxon>
        <taxon>Embryophyta</taxon>
        <taxon>Tracheophyta</taxon>
        <taxon>Spermatophyta</taxon>
        <taxon>Magnoliopsida</taxon>
        <taxon>eudicotyledons</taxon>
        <taxon>Gunneridae</taxon>
        <taxon>Pentapetalae</taxon>
        <taxon>asterids</taxon>
        <taxon>lamiids</taxon>
        <taxon>Lamiales</taxon>
        <taxon>Orobanchaceae</taxon>
        <taxon>Orobanchaceae incertae sedis</taxon>
        <taxon>Phtheirospermum</taxon>
    </lineage>
</organism>